<dbReference type="Pfam" id="PF08921">
    <property type="entry name" value="DUF1904"/>
    <property type="match status" value="1"/>
</dbReference>
<dbReference type="RefSeq" id="WP_014034801.1">
    <property type="nucleotide sequence ID" value="NC_015946.1"/>
</dbReference>
<dbReference type="InterPro" id="IPR014347">
    <property type="entry name" value="Tautomerase/MIF_sf"/>
</dbReference>
<name>A0A7U4E9F7_MYCPK</name>
<evidence type="ECO:0000313" key="1">
    <source>
        <dbReference type="EMBL" id="AEM68445.1"/>
    </source>
</evidence>
<organism evidence="1 2">
    <name type="scientific">Mycoplasma putrefaciens (strain ATCC 15718 / NCTC 10155 / C30 KS-1 / KS-1)</name>
    <dbReference type="NCBI Taxonomy" id="743965"/>
    <lineage>
        <taxon>Bacteria</taxon>
        <taxon>Bacillati</taxon>
        <taxon>Mycoplasmatota</taxon>
        <taxon>Mollicutes</taxon>
        <taxon>Mycoplasmataceae</taxon>
        <taxon>Mycoplasma</taxon>
    </lineage>
</organism>
<dbReference type="KEGG" id="mpf:MPUT_0038"/>
<protein>
    <recommendedName>
        <fullName evidence="3">DUF1904 family protein</fullName>
    </recommendedName>
</protein>
<dbReference type="InterPro" id="IPR015017">
    <property type="entry name" value="DUF1904"/>
</dbReference>
<dbReference type="EMBL" id="CP003021">
    <property type="protein sequence ID" value="AEM68445.1"/>
    <property type="molecule type" value="Genomic_DNA"/>
</dbReference>
<reference evidence="1 2" key="1">
    <citation type="journal article" date="2011" name="J. Bacteriol.">
        <title>Genome Sequence of Mycoplasma putrefaciens Type Strain KS1.</title>
        <authorList>
            <person name="Calcutt M.J."/>
            <person name="Foecking M.F."/>
        </authorList>
    </citation>
    <scope>NUCLEOTIDE SEQUENCE [LARGE SCALE GENOMIC DNA]</scope>
    <source>
        <strain evidence="2">ATCC 15718 / NCTC 10155 / C30 KS-1 / KS-1</strain>
    </source>
</reference>
<proteinExistence type="predicted"/>
<dbReference type="AlphaFoldDB" id="A0A7U4E9F7"/>
<sequence>MPIIRFSGVSEQKVLDFSKKVNEIAELVVADPEKIMFIYDNSKVFQLKQDQNPIYVTVEWIARPDKEQIFAEYIVDFFKDQSSKVWVFFTDVNAKLYAHTKKVG</sequence>
<evidence type="ECO:0008006" key="3">
    <source>
        <dbReference type="Google" id="ProtNLM"/>
    </source>
</evidence>
<evidence type="ECO:0000313" key="2">
    <source>
        <dbReference type="Proteomes" id="UP000008907"/>
    </source>
</evidence>
<dbReference type="SUPFAM" id="SSF55331">
    <property type="entry name" value="Tautomerase/MIF"/>
    <property type="match status" value="1"/>
</dbReference>
<gene>
    <name evidence="1" type="ordered locus">MPUT_0038</name>
</gene>
<dbReference type="Proteomes" id="UP000008907">
    <property type="component" value="Chromosome"/>
</dbReference>
<dbReference type="Gene3D" id="3.30.429.10">
    <property type="entry name" value="Macrophage Migration Inhibitory Factor"/>
    <property type="match status" value="1"/>
</dbReference>
<accession>A0A7U4E9F7</accession>